<dbReference type="EMBL" id="JAACJJ010000003">
    <property type="protein sequence ID" value="KAF5328797.1"/>
    <property type="molecule type" value="Genomic_DNA"/>
</dbReference>
<dbReference type="AlphaFoldDB" id="A0A8H5F9U7"/>
<feature type="region of interest" description="Disordered" evidence="1">
    <location>
        <begin position="134"/>
        <end position="173"/>
    </location>
</feature>
<proteinExistence type="predicted"/>
<evidence type="ECO:0000256" key="1">
    <source>
        <dbReference type="SAM" id="MobiDB-lite"/>
    </source>
</evidence>
<comment type="caution">
    <text evidence="2">The sequence shown here is derived from an EMBL/GenBank/DDBJ whole genome shotgun (WGS) entry which is preliminary data.</text>
</comment>
<evidence type="ECO:0000313" key="3">
    <source>
        <dbReference type="Proteomes" id="UP000567179"/>
    </source>
</evidence>
<name>A0A8H5F9U7_9AGAR</name>
<protein>
    <submittedName>
        <fullName evidence="2">Uncharacterized protein</fullName>
    </submittedName>
</protein>
<organism evidence="2 3">
    <name type="scientific">Psilocybe cf. subviscida</name>
    <dbReference type="NCBI Taxonomy" id="2480587"/>
    <lineage>
        <taxon>Eukaryota</taxon>
        <taxon>Fungi</taxon>
        <taxon>Dikarya</taxon>
        <taxon>Basidiomycota</taxon>
        <taxon>Agaricomycotina</taxon>
        <taxon>Agaricomycetes</taxon>
        <taxon>Agaricomycetidae</taxon>
        <taxon>Agaricales</taxon>
        <taxon>Agaricineae</taxon>
        <taxon>Strophariaceae</taxon>
        <taxon>Psilocybe</taxon>
    </lineage>
</organism>
<keyword evidence="3" id="KW-1185">Reference proteome</keyword>
<reference evidence="2 3" key="1">
    <citation type="journal article" date="2020" name="ISME J.">
        <title>Uncovering the hidden diversity of litter-decomposition mechanisms in mushroom-forming fungi.</title>
        <authorList>
            <person name="Floudas D."/>
            <person name="Bentzer J."/>
            <person name="Ahren D."/>
            <person name="Johansson T."/>
            <person name="Persson P."/>
            <person name="Tunlid A."/>
        </authorList>
    </citation>
    <scope>NUCLEOTIDE SEQUENCE [LARGE SCALE GENOMIC DNA]</scope>
    <source>
        <strain evidence="2 3">CBS 101986</strain>
    </source>
</reference>
<evidence type="ECO:0000313" key="2">
    <source>
        <dbReference type="EMBL" id="KAF5328797.1"/>
    </source>
</evidence>
<gene>
    <name evidence="2" type="ORF">D9619_011528</name>
</gene>
<feature type="compositionally biased region" description="Acidic residues" evidence="1">
    <location>
        <begin position="147"/>
        <end position="156"/>
    </location>
</feature>
<dbReference type="OrthoDB" id="3014170at2759"/>
<sequence length="173" mass="19390">MFQQSVILYTLGMAHFVEYSSVEEIPDPLNMKKDEKPVGALILALQAVEYALKRWETGTYNKASNTADYFSFDNYGDVTEKRIQLTGTTKKLVSHFNPRATKFMQTAQGLKDEQWSHIFENATDFLVRSKKKRRGCTSGSSATTVVEADEDDESEQAVDSFTFASDDGPFGAD</sequence>
<accession>A0A8H5F9U7</accession>
<dbReference type="Proteomes" id="UP000567179">
    <property type="component" value="Unassembled WGS sequence"/>
</dbReference>